<feature type="region of interest" description="Disordered" evidence="1">
    <location>
        <begin position="1"/>
        <end position="24"/>
    </location>
</feature>
<dbReference type="Proteomes" id="UP000199754">
    <property type="component" value="Chromosome"/>
</dbReference>
<dbReference type="EMBL" id="CP022415">
    <property type="protein sequence ID" value="ASM71324.1"/>
    <property type="molecule type" value="Genomic_DNA"/>
</dbReference>
<dbReference type="AlphaFoldDB" id="A0A221JX69"/>
<protein>
    <submittedName>
        <fullName evidence="2">Uncharacterized protein</fullName>
    </submittedName>
</protein>
<evidence type="ECO:0000256" key="1">
    <source>
        <dbReference type="SAM" id="MobiDB-lite"/>
    </source>
</evidence>
<evidence type="ECO:0000313" key="3">
    <source>
        <dbReference type="Proteomes" id="UP000199754"/>
    </source>
</evidence>
<reference evidence="2 3" key="1">
    <citation type="submission" date="2017-07" db="EMBL/GenBank/DDBJ databases">
        <title>Genome Sequence of Sulfitobacter pseudonitzschiae Strain SMR1 Isolated from a culture of the Diatom Skeletonema marinoi.</title>
        <authorList>
            <person name="Topel M."/>
            <person name="Pinder M.I.M."/>
            <person name="Johansson O.N."/>
            <person name="Kourtchenko O."/>
            <person name="Godhe A."/>
            <person name="Clarke A.K."/>
        </authorList>
    </citation>
    <scope>NUCLEOTIDE SEQUENCE [LARGE SCALE GENOMIC DNA]</scope>
    <source>
        <strain evidence="2 3">SMR1</strain>
    </source>
</reference>
<organism evidence="2 3">
    <name type="scientific">Pseudosulfitobacter pseudonitzschiae</name>
    <dbReference type="NCBI Taxonomy" id="1402135"/>
    <lineage>
        <taxon>Bacteria</taxon>
        <taxon>Pseudomonadati</taxon>
        <taxon>Pseudomonadota</taxon>
        <taxon>Alphaproteobacteria</taxon>
        <taxon>Rhodobacterales</taxon>
        <taxon>Roseobacteraceae</taxon>
        <taxon>Pseudosulfitobacter</taxon>
    </lineage>
</organism>
<name>A0A221JX69_9RHOB</name>
<sequence>MPVCTAPFGQRDDAASQRSKNSRTGSRIDVWSIIARSGLSATLLTWQCSFMDHRRHALAH</sequence>
<gene>
    <name evidence="2" type="ORF">SULPSESMR1_00490</name>
</gene>
<proteinExistence type="predicted"/>
<dbReference type="KEGG" id="spse:SULPSESMR1_00490"/>
<accession>A0A221JX69</accession>
<keyword evidence="3" id="KW-1185">Reference proteome</keyword>
<evidence type="ECO:0000313" key="2">
    <source>
        <dbReference type="EMBL" id="ASM71324.1"/>
    </source>
</evidence>